<evidence type="ECO:0000256" key="1">
    <source>
        <dbReference type="ARBA" id="ARBA00004123"/>
    </source>
</evidence>
<dbReference type="FunCoup" id="A3LWB1">
    <property type="interactions" value="11"/>
</dbReference>
<dbReference type="EMBL" id="CP000499">
    <property type="protein sequence ID" value="ABN67251.2"/>
    <property type="molecule type" value="Genomic_DNA"/>
</dbReference>
<dbReference type="PANTHER" id="PTHR16161:SF0">
    <property type="entry name" value="TRANSCRIPTIONAL PROTEIN SWT1"/>
    <property type="match status" value="1"/>
</dbReference>
<feature type="domain" description="PIN" evidence="7">
    <location>
        <begin position="118"/>
        <end position="255"/>
    </location>
</feature>
<dbReference type="InterPro" id="IPR029060">
    <property type="entry name" value="PIN-like_dom_sf"/>
</dbReference>
<comment type="similarity">
    <text evidence="4">Belongs to the SWT1 family.</text>
</comment>
<dbReference type="PANTHER" id="PTHR16161">
    <property type="entry name" value="TRANSCRIPTIONAL PROTEIN SWT1"/>
    <property type="match status" value="1"/>
</dbReference>
<dbReference type="HOGENOM" id="CLU_048317_0_0_1"/>
<proteinExistence type="inferred from homology"/>
<dbReference type="KEGG" id="pic:PICST_47138"/>
<organism evidence="8 9">
    <name type="scientific">Scheffersomyces stipitis (strain ATCC 58785 / CBS 6054 / NBRC 10063 / NRRL Y-11545)</name>
    <name type="common">Yeast</name>
    <name type="synonym">Pichia stipitis</name>
    <dbReference type="NCBI Taxonomy" id="322104"/>
    <lineage>
        <taxon>Eukaryota</taxon>
        <taxon>Fungi</taxon>
        <taxon>Dikarya</taxon>
        <taxon>Ascomycota</taxon>
        <taxon>Saccharomycotina</taxon>
        <taxon>Pichiomycetes</taxon>
        <taxon>Debaryomycetaceae</taxon>
        <taxon>Scheffersomyces</taxon>
    </lineage>
</organism>
<sequence>MSLPSKYAPEGLSRYDQHRPITSGRKRPQKPINYTVRVIEARIKDAVENRTYNNSDYGDGDIEMIPMDDYKEVEVISEFVEFCRDAKLISGNRTSETDAMEDIVENTSGFELAEGNISYLVIDTNFLLSHLNILDEIKNIADKYELKLVVPITVIQELDGLKNSNRTSLVSSSTSGELEDRISGKSIGHLARWATDWIYSCLSKNSGVVKGQKLRERLNKDAVKDDAILDCALYLKECHANSLIVLFSNDKNLCTKALANGVLTVSYKKHMTSELIANVVHTENVSRFGKIEKRIVEVAPAIQSMSYSNSNLQSNPHHVLVEQNVRQFSSFHQIAEKVYTEIQMIALSAIHQCMESVFNEDLDLLQDYEKEKVITLTDCSNVMIRFWFTVFQPYFKKLPNKFTPFDESGRNKTPLYVDLPRDSYELLQFVHFWTKTLSTIYAAEMDDSKNEALDILVQRWESMASLY</sequence>
<dbReference type="Proteomes" id="UP000002258">
    <property type="component" value="Chromosome 5"/>
</dbReference>
<dbReference type="OMA" id="WANDWIY"/>
<dbReference type="InterPro" id="IPR052626">
    <property type="entry name" value="SWT1_Regulator"/>
</dbReference>
<evidence type="ECO:0000256" key="5">
    <source>
        <dbReference type="ARBA" id="ARBA00074620"/>
    </source>
</evidence>
<protein>
    <recommendedName>
        <fullName evidence="5">Transcriptional protein SWT1</fullName>
    </recommendedName>
</protein>
<evidence type="ECO:0000259" key="7">
    <source>
        <dbReference type="SMART" id="SM00670"/>
    </source>
</evidence>
<dbReference type="SMART" id="SM00670">
    <property type="entry name" value="PINc"/>
    <property type="match status" value="1"/>
</dbReference>
<dbReference type="InterPro" id="IPR049014">
    <property type="entry name" value="SWT1_C"/>
</dbReference>
<gene>
    <name evidence="8" type="ORF">PICST_47138</name>
</gene>
<dbReference type="Pfam" id="PF21693">
    <property type="entry name" value="SWT1_3rd"/>
    <property type="match status" value="1"/>
</dbReference>
<keyword evidence="9" id="KW-1185">Reference proteome</keyword>
<dbReference type="FunFam" id="3.40.50.1010:FF:000045">
    <property type="entry name" value="Transcriptional protein swt1"/>
    <property type="match status" value="1"/>
</dbReference>
<feature type="region of interest" description="Disordered" evidence="6">
    <location>
        <begin position="1"/>
        <end position="28"/>
    </location>
</feature>
<keyword evidence="3" id="KW-0539">Nucleus</keyword>
<dbReference type="Pfam" id="PF13638">
    <property type="entry name" value="PIN_4"/>
    <property type="match status" value="1"/>
</dbReference>
<dbReference type="InParanoid" id="A3LWB1"/>
<accession>A3LWB1</accession>
<dbReference type="GeneID" id="4839430"/>
<dbReference type="SUPFAM" id="SSF88723">
    <property type="entry name" value="PIN domain-like"/>
    <property type="match status" value="1"/>
</dbReference>
<dbReference type="GO" id="GO:0005634">
    <property type="term" value="C:nucleus"/>
    <property type="evidence" value="ECO:0007669"/>
    <property type="project" value="UniProtKB-SubCell"/>
</dbReference>
<dbReference type="Gene3D" id="3.40.50.1010">
    <property type="entry name" value="5'-nuclease"/>
    <property type="match status" value="1"/>
</dbReference>
<reference evidence="8 9" key="1">
    <citation type="journal article" date="2007" name="Nat. Biotechnol.">
        <title>Genome sequence of the lignocellulose-bioconverting and xylose-fermenting yeast Pichia stipitis.</title>
        <authorList>
            <person name="Jeffries T.W."/>
            <person name="Grigoriev I.V."/>
            <person name="Grimwood J."/>
            <person name="Laplaza J.M."/>
            <person name="Aerts A."/>
            <person name="Salamov A."/>
            <person name="Schmutz J."/>
            <person name="Lindquist E."/>
            <person name="Dehal P."/>
            <person name="Shapiro H."/>
            <person name="Jin Y.S."/>
            <person name="Passoth V."/>
            <person name="Richardson P.M."/>
        </authorList>
    </citation>
    <scope>NUCLEOTIDE SEQUENCE [LARGE SCALE GENOMIC DNA]</scope>
    <source>
        <strain evidence="9">ATCC 58785 / CBS 6054 / NBRC 10063 / NRRL Y-11545</strain>
    </source>
</reference>
<dbReference type="OrthoDB" id="2017974at2759"/>
<evidence type="ECO:0000256" key="6">
    <source>
        <dbReference type="SAM" id="MobiDB-lite"/>
    </source>
</evidence>
<evidence type="ECO:0000313" key="9">
    <source>
        <dbReference type="Proteomes" id="UP000002258"/>
    </source>
</evidence>
<evidence type="ECO:0000313" key="8">
    <source>
        <dbReference type="EMBL" id="ABN67251.2"/>
    </source>
</evidence>
<dbReference type="AlphaFoldDB" id="A3LWB1"/>
<evidence type="ECO:0000256" key="2">
    <source>
        <dbReference type="ARBA" id="ARBA00023163"/>
    </source>
</evidence>
<comment type="subcellular location">
    <subcellularLocation>
        <location evidence="1">Nucleus</location>
    </subcellularLocation>
</comment>
<dbReference type="STRING" id="322104.A3LWB1"/>
<name>A3LWB1_PICST</name>
<dbReference type="InterPro" id="IPR002716">
    <property type="entry name" value="PIN_dom"/>
</dbReference>
<dbReference type="GO" id="GO:0004540">
    <property type="term" value="F:RNA nuclease activity"/>
    <property type="evidence" value="ECO:0007669"/>
    <property type="project" value="UniProtKB-ARBA"/>
</dbReference>
<dbReference type="CDD" id="cd18727">
    <property type="entry name" value="PIN_Swt1-like"/>
    <property type="match status" value="1"/>
</dbReference>
<evidence type="ECO:0000256" key="3">
    <source>
        <dbReference type="ARBA" id="ARBA00023242"/>
    </source>
</evidence>
<keyword evidence="2" id="KW-0804">Transcription</keyword>
<dbReference type="eggNOG" id="KOG4689">
    <property type="taxonomic scope" value="Eukaryota"/>
</dbReference>
<dbReference type="RefSeq" id="XP_001385280.2">
    <property type="nucleotide sequence ID" value="XM_001385243.1"/>
</dbReference>
<evidence type="ECO:0000256" key="4">
    <source>
        <dbReference type="ARBA" id="ARBA00060839"/>
    </source>
</evidence>